<keyword evidence="4" id="KW-1185">Reference proteome</keyword>
<feature type="compositionally biased region" description="Polar residues" evidence="2">
    <location>
        <begin position="159"/>
        <end position="171"/>
    </location>
</feature>
<evidence type="ECO:0000313" key="4">
    <source>
        <dbReference type="Proteomes" id="UP000800041"/>
    </source>
</evidence>
<proteinExistence type="predicted"/>
<dbReference type="OrthoDB" id="420264at2759"/>
<dbReference type="GO" id="GO:0016787">
    <property type="term" value="F:hydrolase activity"/>
    <property type="evidence" value="ECO:0007669"/>
    <property type="project" value="UniProtKB-KW"/>
</dbReference>
<feature type="region of interest" description="Disordered" evidence="2">
    <location>
        <begin position="159"/>
        <end position="187"/>
    </location>
</feature>
<dbReference type="PANTHER" id="PTHR48081:SF33">
    <property type="entry name" value="KYNURENINE FORMAMIDASE"/>
    <property type="match status" value="1"/>
</dbReference>
<dbReference type="AlphaFoldDB" id="A0A6G1GUR4"/>
<accession>A0A6G1GUR4</accession>
<protein>
    <recommendedName>
        <fullName evidence="5">Arylformamidase</fullName>
    </recommendedName>
</protein>
<dbReference type="InterPro" id="IPR029058">
    <property type="entry name" value="AB_hydrolase_fold"/>
</dbReference>
<dbReference type="InterPro" id="IPR050300">
    <property type="entry name" value="GDXG_lipolytic_enzyme"/>
</dbReference>
<gene>
    <name evidence="3" type="ORF">K402DRAFT_380443</name>
</gene>
<reference evidence="3" key="1">
    <citation type="journal article" date="2020" name="Stud. Mycol.">
        <title>101 Dothideomycetes genomes: a test case for predicting lifestyles and emergence of pathogens.</title>
        <authorList>
            <person name="Haridas S."/>
            <person name="Albert R."/>
            <person name="Binder M."/>
            <person name="Bloem J."/>
            <person name="Labutti K."/>
            <person name="Salamov A."/>
            <person name="Andreopoulos B."/>
            <person name="Baker S."/>
            <person name="Barry K."/>
            <person name="Bills G."/>
            <person name="Bluhm B."/>
            <person name="Cannon C."/>
            <person name="Castanera R."/>
            <person name="Culley D."/>
            <person name="Daum C."/>
            <person name="Ezra D."/>
            <person name="Gonzalez J."/>
            <person name="Henrissat B."/>
            <person name="Kuo A."/>
            <person name="Liang C."/>
            <person name="Lipzen A."/>
            <person name="Lutzoni F."/>
            <person name="Magnuson J."/>
            <person name="Mondo S."/>
            <person name="Nolan M."/>
            <person name="Ohm R."/>
            <person name="Pangilinan J."/>
            <person name="Park H.-J."/>
            <person name="Ramirez L."/>
            <person name="Alfaro M."/>
            <person name="Sun H."/>
            <person name="Tritt A."/>
            <person name="Yoshinaga Y."/>
            <person name="Zwiers L.-H."/>
            <person name="Turgeon B."/>
            <person name="Goodwin S."/>
            <person name="Spatafora J."/>
            <person name="Crous P."/>
            <person name="Grigoriev I."/>
        </authorList>
    </citation>
    <scope>NUCLEOTIDE SEQUENCE</scope>
    <source>
        <strain evidence="3">CBS 113979</strain>
    </source>
</reference>
<evidence type="ECO:0000313" key="3">
    <source>
        <dbReference type="EMBL" id="KAF1984701.1"/>
    </source>
</evidence>
<sequence>MPPTQQKAIYRNNIAYGDEHRLQLLDICLPRPLEESSPEETVWVVYLHGGAYRDPLQNRTELHPALTHFFPSPSTSSSPIPPPSLSKIAGFASIDYALSPRSPADLDDAATNAVHPRHVNDVLKGLRWLGREYGRGHDYILVGHSCGGTIAFQVALSQKPWTNPSPSEPSQTATTTDNEDDDTPSPPISLLSLAGLHNLPLLATNHISIPFYATFLAAAFGPSRAVWEAASPTSFSRLTERWEGGRLVVLGWSGEDGLVEGEQREGMRGVLRGQGWVEDGGGEGDGEGGGNRRLMMVDLEGGHDEVWEGGMQLCKVIALAVEELFKQY</sequence>
<evidence type="ECO:0008006" key="5">
    <source>
        <dbReference type="Google" id="ProtNLM"/>
    </source>
</evidence>
<dbReference type="EMBL" id="ML977166">
    <property type="protein sequence ID" value="KAF1984701.1"/>
    <property type="molecule type" value="Genomic_DNA"/>
</dbReference>
<evidence type="ECO:0000256" key="1">
    <source>
        <dbReference type="ARBA" id="ARBA00022801"/>
    </source>
</evidence>
<dbReference type="Proteomes" id="UP000800041">
    <property type="component" value="Unassembled WGS sequence"/>
</dbReference>
<keyword evidence="1" id="KW-0378">Hydrolase</keyword>
<dbReference type="Gene3D" id="3.40.50.1820">
    <property type="entry name" value="alpha/beta hydrolase"/>
    <property type="match status" value="1"/>
</dbReference>
<evidence type="ECO:0000256" key="2">
    <source>
        <dbReference type="SAM" id="MobiDB-lite"/>
    </source>
</evidence>
<dbReference type="PANTHER" id="PTHR48081">
    <property type="entry name" value="AB HYDROLASE SUPERFAMILY PROTEIN C4A8.06C"/>
    <property type="match status" value="1"/>
</dbReference>
<name>A0A6G1GUR4_9PEZI</name>
<dbReference type="SUPFAM" id="SSF53474">
    <property type="entry name" value="alpha/beta-Hydrolases"/>
    <property type="match status" value="1"/>
</dbReference>
<organism evidence="3 4">
    <name type="scientific">Aulographum hederae CBS 113979</name>
    <dbReference type="NCBI Taxonomy" id="1176131"/>
    <lineage>
        <taxon>Eukaryota</taxon>
        <taxon>Fungi</taxon>
        <taxon>Dikarya</taxon>
        <taxon>Ascomycota</taxon>
        <taxon>Pezizomycotina</taxon>
        <taxon>Dothideomycetes</taxon>
        <taxon>Pleosporomycetidae</taxon>
        <taxon>Aulographales</taxon>
        <taxon>Aulographaceae</taxon>
    </lineage>
</organism>